<feature type="region of interest" description="Disordered" evidence="2">
    <location>
        <begin position="736"/>
        <end position="790"/>
    </location>
</feature>
<feature type="compositionally biased region" description="Basic and acidic residues" evidence="2">
    <location>
        <begin position="750"/>
        <end position="759"/>
    </location>
</feature>
<accession>A0AAI8VTK3</accession>
<feature type="compositionally biased region" description="Low complexity" evidence="2">
    <location>
        <begin position="126"/>
        <end position="140"/>
    </location>
</feature>
<dbReference type="InterPro" id="IPR036872">
    <property type="entry name" value="CH_dom_sf"/>
</dbReference>
<name>A0AAI8VTK3_9PEZI</name>
<feature type="region of interest" description="Disordered" evidence="2">
    <location>
        <begin position="120"/>
        <end position="149"/>
    </location>
</feature>
<gene>
    <name evidence="3" type="ORF">KHLLAP_LOCUS11299</name>
</gene>
<feature type="region of interest" description="Disordered" evidence="2">
    <location>
        <begin position="859"/>
        <end position="883"/>
    </location>
</feature>
<protein>
    <submittedName>
        <fullName evidence="3">Uu.00g064560.m01.CDS01</fullName>
    </submittedName>
</protein>
<dbReference type="Proteomes" id="UP001295740">
    <property type="component" value="Unassembled WGS sequence"/>
</dbReference>
<comment type="caution">
    <text evidence="3">The sequence shown here is derived from an EMBL/GenBank/DDBJ whole genome shotgun (WGS) entry which is preliminary data.</text>
</comment>
<dbReference type="SUPFAM" id="SSF116907">
    <property type="entry name" value="Hook domain"/>
    <property type="match status" value="1"/>
</dbReference>
<evidence type="ECO:0000256" key="2">
    <source>
        <dbReference type="SAM" id="MobiDB-lite"/>
    </source>
</evidence>
<keyword evidence="1" id="KW-0175">Coiled coil</keyword>
<evidence type="ECO:0000313" key="3">
    <source>
        <dbReference type="EMBL" id="CAJ2510831.1"/>
    </source>
</evidence>
<sequence length="971" mass="109621">MISSINSQATQSALLQWADAMLTLLPDGRETTLKVKKPENLFDGAFFSLLLEILDPKYNPTRFEQSLAASIAGDDQKRRNMHIIHMGLIDFARRQCPVLEPLIKRIDFQALDREPTKTGMFEVNTSSRPSSSSSSASSQSYTANPLTSHSQRLPQPLAKILCQILVAFLYATLKSEGDNHRYVSLIMRLDRTCQGAAYGIIQEVDAKLGQLAGVPDSDDTVSSSSPHKDADLAHEAVVADLKREADDARRQAGGLKIRLDRLQDNYDELVTKHEQVQDENEQMHKQIETEAGNFDRHRLQRQLKEGDTLIANLENERNFLSEERDRLIKDKARLEATAKKVESLLDENQELRSHNEELSKRANMADNLRKKVEANKHLQAELENMRNEKLDSTKAYTQLEQSMLRIEALRRETEAYSSKMQAYELDIANMREQKLILTSQNNELKLQLSGLEQQTQLDEAVFRDLREKVMMLDPSAVTSDSIGPAPTSLEDELSGSSNAVSAMASLEVQRLQAENAVLKSSIGTETEKGQLIQEMEDLRASRQSLQDKYNEIFERFTVGQKQLDALIQNMGKDGLVRAIQACYDVAPDTKWLMSDYFREDAYSNLRTQVLAEQGRSRHLERQLEAFQQQLADKDRALLEARGDCKAILLDYYMNDEDADNAEKVNAVEKSSMDALAELKITDGMLAVSLRAELDAERKKYKSLKDESEAMQKQLLTAFIDKDELRREAEQANLELQKAADGHSISTDSIKQSEKMEKLRTKYRQLQQVSQVSSNQVPSSSSSDRDDADVVDVDVKRRSMWEAFYPWSGNKEQPESGFYPYQMEDDGSISLPDRPVSKMSLRGGGGSSADVSIVSGMSGYNSPSRMSAASPAPSIPERQYTGSPQYEQAELKNRELERTLKAVRAGSDPGAQKAQSDQVIKNLQRENAMIATAWYDLSSRLQSNHVVLQRRNEVPRSWLNKQRQMVNATPRR</sequence>
<feature type="compositionally biased region" description="Low complexity" evidence="2">
    <location>
        <begin position="861"/>
        <end position="871"/>
    </location>
</feature>
<dbReference type="Gene3D" id="1.10.418.10">
    <property type="entry name" value="Calponin-like domain"/>
    <property type="match status" value="1"/>
</dbReference>
<dbReference type="AlphaFoldDB" id="A0AAI8VTK3"/>
<dbReference type="EMBL" id="CAUWAG010000018">
    <property type="protein sequence ID" value="CAJ2510831.1"/>
    <property type="molecule type" value="Genomic_DNA"/>
</dbReference>
<evidence type="ECO:0000256" key="1">
    <source>
        <dbReference type="SAM" id="Coils"/>
    </source>
</evidence>
<proteinExistence type="predicted"/>
<evidence type="ECO:0000313" key="4">
    <source>
        <dbReference type="Proteomes" id="UP001295740"/>
    </source>
</evidence>
<feature type="coiled-coil region" evidence="1">
    <location>
        <begin position="238"/>
        <end position="454"/>
    </location>
</feature>
<reference evidence="3" key="1">
    <citation type="submission" date="2023-10" db="EMBL/GenBank/DDBJ databases">
        <authorList>
            <person name="Hackl T."/>
        </authorList>
    </citation>
    <scope>NUCLEOTIDE SEQUENCE</scope>
</reference>
<feature type="compositionally biased region" description="Low complexity" evidence="2">
    <location>
        <begin position="763"/>
        <end position="781"/>
    </location>
</feature>
<keyword evidence="4" id="KW-1185">Reference proteome</keyword>
<feature type="coiled-coil region" evidence="1">
    <location>
        <begin position="528"/>
        <end position="555"/>
    </location>
</feature>
<organism evidence="3 4">
    <name type="scientific">Anthostomella pinea</name>
    <dbReference type="NCBI Taxonomy" id="933095"/>
    <lineage>
        <taxon>Eukaryota</taxon>
        <taxon>Fungi</taxon>
        <taxon>Dikarya</taxon>
        <taxon>Ascomycota</taxon>
        <taxon>Pezizomycotina</taxon>
        <taxon>Sordariomycetes</taxon>
        <taxon>Xylariomycetidae</taxon>
        <taxon>Xylariales</taxon>
        <taxon>Xylariaceae</taxon>
        <taxon>Anthostomella</taxon>
    </lineage>
</organism>